<dbReference type="AlphaFoldDB" id="A0A8T0EZA6"/>
<protein>
    <submittedName>
        <fullName evidence="1">Uncharacterized protein</fullName>
    </submittedName>
</protein>
<evidence type="ECO:0000313" key="2">
    <source>
        <dbReference type="Proteomes" id="UP000807504"/>
    </source>
</evidence>
<keyword evidence="2" id="KW-1185">Reference proteome</keyword>
<sequence length="160" mass="18461">MLPRLRPMAIEGYRNVNKTSNNFPQKERCPGDDRTHDLLSSIEDYEDRRAAYCAKTEASKPWHIEGYPTLQNKKQLTTFLKKKLYAAPGEDRTTTFTYSIGKIMRLTRCLLCYRSFELMAIESHCKVKTNKYQLSKKEKRAPGEEQSNSTTFLKALLGGL</sequence>
<gene>
    <name evidence="1" type="ORF">HNY73_011634</name>
</gene>
<dbReference type="EMBL" id="JABXBU010000598">
    <property type="protein sequence ID" value="KAF8784137.1"/>
    <property type="molecule type" value="Genomic_DNA"/>
</dbReference>
<reference evidence="1" key="2">
    <citation type="submission" date="2020-06" db="EMBL/GenBank/DDBJ databases">
        <authorList>
            <person name="Sheffer M."/>
        </authorList>
    </citation>
    <scope>NUCLEOTIDE SEQUENCE</scope>
</reference>
<proteinExistence type="predicted"/>
<comment type="caution">
    <text evidence="1">The sequence shown here is derived from an EMBL/GenBank/DDBJ whole genome shotgun (WGS) entry which is preliminary data.</text>
</comment>
<name>A0A8T0EZA6_ARGBR</name>
<reference evidence="1" key="1">
    <citation type="journal article" date="2020" name="bioRxiv">
        <title>Chromosome-level reference genome of the European wasp spider Argiope bruennichi: a resource for studies on range expansion and evolutionary adaptation.</title>
        <authorList>
            <person name="Sheffer M.M."/>
            <person name="Hoppe A."/>
            <person name="Krehenwinkel H."/>
            <person name="Uhl G."/>
            <person name="Kuss A.W."/>
            <person name="Jensen L."/>
            <person name="Jensen C."/>
            <person name="Gillespie R.G."/>
            <person name="Hoff K.J."/>
            <person name="Prost S."/>
        </authorList>
    </citation>
    <scope>NUCLEOTIDE SEQUENCE</scope>
</reference>
<accession>A0A8T0EZA6</accession>
<organism evidence="1 2">
    <name type="scientific">Argiope bruennichi</name>
    <name type="common">Wasp spider</name>
    <name type="synonym">Aranea bruennichi</name>
    <dbReference type="NCBI Taxonomy" id="94029"/>
    <lineage>
        <taxon>Eukaryota</taxon>
        <taxon>Metazoa</taxon>
        <taxon>Ecdysozoa</taxon>
        <taxon>Arthropoda</taxon>
        <taxon>Chelicerata</taxon>
        <taxon>Arachnida</taxon>
        <taxon>Araneae</taxon>
        <taxon>Araneomorphae</taxon>
        <taxon>Entelegynae</taxon>
        <taxon>Araneoidea</taxon>
        <taxon>Araneidae</taxon>
        <taxon>Argiope</taxon>
    </lineage>
</organism>
<dbReference type="Proteomes" id="UP000807504">
    <property type="component" value="Unassembled WGS sequence"/>
</dbReference>
<evidence type="ECO:0000313" key="1">
    <source>
        <dbReference type="EMBL" id="KAF8784137.1"/>
    </source>
</evidence>